<feature type="coiled-coil region" evidence="1">
    <location>
        <begin position="341"/>
        <end position="368"/>
    </location>
</feature>
<dbReference type="Proteomes" id="UP000216074">
    <property type="component" value="Unassembled WGS sequence"/>
</dbReference>
<dbReference type="AlphaFoldDB" id="A0A261FXH3"/>
<dbReference type="InterPro" id="IPR001173">
    <property type="entry name" value="Glyco_trans_2-like"/>
</dbReference>
<keyword evidence="3" id="KW-0808">Transferase</keyword>
<gene>
    <name evidence="3" type="ORF">BHAP_1739</name>
</gene>
<reference evidence="3 4" key="1">
    <citation type="journal article" date="2017" name="BMC Genomics">
        <title>Comparative genomic and phylogenomic analyses of the Bifidobacteriaceae family.</title>
        <authorList>
            <person name="Lugli G.A."/>
            <person name="Milani C."/>
            <person name="Turroni F."/>
            <person name="Duranti S."/>
            <person name="Mancabelli L."/>
            <person name="Mangifesta M."/>
            <person name="Ferrario C."/>
            <person name="Modesto M."/>
            <person name="Mattarelli P."/>
            <person name="Jiri K."/>
            <person name="van Sinderen D."/>
            <person name="Ventura M."/>
        </authorList>
    </citation>
    <scope>NUCLEOTIDE SEQUENCE [LARGE SCALE GENOMIC DNA]</scope>
    <source>
        <strain evidence="3 4">DSM 100202</strain>
    </source>
</reference>
<dbReference type="SUPFAM" id="SSF53448">
    <property type="entry name" value="Nucleotide-diphospho-sugar transferases"/>
    <property type="match status" value="1"/>
</dbReference>
<sequence length="406" mass="47256">MIMAAYNAAPFLEQSLGSLLDQTYTDFEILCVDDGSTDDTVSTIEHVASTRPNGDKIRLLRTDHVGAGIARNIALQQAQGEYISFLDADDFVDKQLLEKAVYKADTVQADIVIWDLWFYDHNTQIDQYPPVGTLTFSNFDDGDGVFTYTKNPDYIFNSFQNWIWNKLFRRSFLIEHEITFPDFARTQDLQFTCLALVEAQRIAVIYERLSHYRINRGSSNMDTNDQHPLNFLDAFIALKAELMQRGMYKIVQRSYVNWALQSALANMFLQRRYSTFREVFNALKEHGFDQMDITGHATQKYIQCDIWLTEYHMILEQSPEDVLMYFTQNLRTNEARGITEINRLDRVLKQREDQIRQLSDTLETQRNDIATLSTSLRNITLSAEYRLGKKILLLPRLIKDLLTCHR</sequence>
<dbReference type="EMBL" id="MWWY01000034">
    <property type="protein sequence ID" value="OZG63633.1"/>
    <property type="molecule type" value="Genomic_DNA"/>
</dbReference>
<name>A0A261FXH3_9BIFI</name>
<accession>A0A261FXH3</accession>
<dbReference type="GO" id="GO:0016758">
    <property type="term" value="F:hexosyltransferase activity"/>
    <property type="evidence" value="ECO:0007669"/>
    <property type="project" value="UniProtKB-ARBA"/>
</dbReference>
<keyword evidence="4" id="KW-1185">Reference proteome</keyword>
<feature type="domain" description="Glycosyltransferase 2-like" evidence="2">
    <location>
        <begin position="2"/>
        <end position="127"/>
    </location>
</feature>
<comment type="caution">
    <text evidence="3">The sequence shown here is derived from an EMBL/GenBank/DDBJ whole genome shotgun (WGS) entry which is preliminary data.</text>
</comment>
<protein>
    <submittedName>
        <fullName evidence="3">Glycosyl transferase family 2</fullName>
    </submittedName>
</protein>
<dbReference type="PANTHER" id="PTHR22916:SF3">
    <property type="entry name" value="UDP-GLCNAC:BETAGAL BETA-1,3-N-ACETYLGLUCOSAMINYLTRANSFERASE-LIKE PROTEIN 1"/>
    <property type="match status" value="1"/>
</dbReference>
<dbReference type="Gene3D" id="3.90.550.10">
    <property type="entry name" value="Spore Coat Polysaccharide Biosynthesis Protein SpsA, Chain A"/>
    <property type="match status" value="1"/>
</dbReference>
<dbReference type="PANTHER" id="PTHR22916">
    <property type="entry name" value="GLYCOSYLTRANSFERASE"/>
    <property type="match status" value="1"/>
</dbReference>
<evidence type="ECO:0000313" key="4">
    <source>
        <dbReference type="Proteomes" id="UP000216074"/>
    </source>
</evidence>
<evidence type="ECO:0000256" key="1">
    <source>
        <dbReference type="SAM" id="Coils"/>
    </source>
</evidence>
<proteinExistence type="predicted"/>
<evidence type="ECO:0000313" key="3">
    <source>
        <dbReference type="EMBL" id="OZG63633.1"/>
    </source>
</evidence>
<evidence type="ECO:0000259" key="2">
    <source>
        <dbReference type="Pfam" id="PF00535"/>
    </source>
</evidence>
<dbReference type="InterPro" id="IPR029044">
    <property type="entry name" value="Nucleotide-diphossugar_trans"/>
</dbReference>
<keyword evidence="1" id="KW-0175">Coiled coil</keyword>
<organism evidence="3 4">
    <name type="scientific">Bifidobacterium hapali</name>
    <dbReference type="NCBI Taxonomy" id="1630172"/>
    <lineage>
        <taxon>Bacteria</taxon>
        <taxon>Bacillati</taxon>
        <taxon>Actinomycetota</taxon>
        <taxon>Actinomycetes</taxon>
        <taxon>Bifidobacteriales</taxon>
        <taxon>Bifidobacteriaceae</taxon>
        <taxon>Bifidobacterium</taxon>
    </lineage>
</organism>
<dbReference type="Pfam" id="PF00535">
    <property type="entry name" value="Glycos_transf_2"/>
    <property type="match status" value="1"/>
</dbReference>
<dbReference type="CDD" id="cd00761">
    <property type="entry name" value="Glyco_tranf_GTA_type"/>
    <property type="match status" value="1"/>
</dbReference>